<evidence type="ECO:0000313" key="3">
    <source>
        <dbReference type="EMBL" id="QTA79479.1"/>
    </source>
</evidence>
<dbReference type="PANTHER" id="PTHR43861:SF1">
    <property type="entry name" value="TRANS-ACONITATE 2-METHYLTRANSFERASE"/>
    <property type="match status" value="1"/>
</dbReference>
<dbReference type="Pfam" id="PF08241">
    <property type="entry name" value="Methyltransf_11"/>
    <property type="match status" value="2"/>
</dbReference>
<dbReference type="KEGG" id="dli:dnl_17500"/>
<dbReference type="PANTHER" id="PTHR43861">
    <property type="entry name" value="TRANS-ACONITATE 2-METHYLTRANSFERASE-RELATED"/>
    <property type="match status" value="1"/>
</dbReference>
<dbReference type="Proteomes" id="UP000663720">
    <property type="component" value="Chromosome"/>
</dbReference>
<protein>
    <submittedName>
        <fullName evidence="3">SAM-dependent methyltransferase, type 11</fullName>
    </submittedName>
</protein>
<dbReference type="Pfam" id="PF13524">
    <property type="entry name" value="Glyco_trans_1_2"/>
    <property type="match status" value="1"/>
</dbReference>
<dbReference type="SUPFAM" id="SSF53335">
    <property type="entry name" value="S-adenosyl-L-methionine-dependent methyltransferases"/>
    <property type="match status" value="2"/>
</dbReference>
<feature type="domain" description="Methyltransferase type 11" evidence="1">
    <location>
        <begin position="90"/>
        <end position="140"/>
    </location>
</feature>
<evidence type="ECO:0000259" key="2">
    <source>
        <dbReference type="Pfam" id="PF13524"/>
    </source>
</evidence>
<organism evidence="3 4">
    <name type="scientific">Desulfonema limicola</name>
    <dbReference type="NCBI Taxonomy" id="45656"/>
    <lineage>
        <taxon>Bacteria</taxon>
        <taxon>Pseudomonadati</taxon>
        <taxon>Thermodesulfobacteriota</taxon>
        <taxon>Desulfobacteria</taxon>
        <taxon>Desulfobacterales</taxon>
        <taxon>Desulfococcaceae</taxon>
        <taxon>Desulfonema</taxon>
    </lineage>
</organism>
<evidence type="ECO:0000259" key="1">
    <source>
        <dbReference type="Pfam" id="PF08241"/>
    </source>
</evidence>
<dbReference type="Gene3D" id="3.40.50.150">
    <property type="entry name" value="Vaccinia Virus protein VP39"/>
    <property type="match status" value="2"/>
</dbReference>
<dbReference type="GO" id="GO:0008757">
    <property type="term" value="F:S-adenosylmethionine-dependent methyltransferase activity"/>
    <property type="evidence" value="ECO:0007669"/>
    <property type="project" value="InterPro"/>
</dbReference>
<dbReference type="EMBL" id="CP061799">
    <property type="protein sequence ID" value="QTA79479.1"/>
    <property type="molecule type" value="Genomic_DNA"/>
</dbReference>
<keyword evidence="3" id="KW-0489">Methyltransferase</keyword>
<keyword evidence="3" id="KW-0808">Transferase</keyword>
<feature type="domain" description="Spore protein YkvP/CgeB glycosyl transferase-like" evidence="2">
    <location>
        <begin position="623"/>
        <end position="728"/>
    </location>
</feature>
<dbReference type="InterPro" id="IPR055259">
    <property type="entry name" value="YkvP/CgeB_Glyco_trans-like"/>
</dbReference>
<dbReference type="GO" id="GO:0032259">
    <property type="term" value="P:methylation"/>
    <property type="evidence" value="ECO:0007669"/>
    <property type="project" value="UniProtKB-KW"/>
</dbReference>
<reference evidence="3" key="1">
    <citation type="journal article" date="2021" name="Microb. Physiol.">
        <title>Proteogenomic Insights into the Physiology of Marine, Sulfate-Reducing, Filamentous Desulfonema limicola and Desulfonema magnum.</title>
        <authorList>
            <person name="Schnaars V."/>
            <person name="Wohlbrand L."/>
            <person name="Scheve S."/>
            <person name="Hinrichs C."/>
            <person name="Reinhardt R."/>
            <person name="Rabus R."/>
        </authorList>
    </citation>
    <scope>NUCLEOTIDE SEQUENCE</scope>
    <source>
        <strain evidence="3">5ac10</strain>
    </source>
</reference>
<dbReference type="InterPro" id="IPR013216">
    <property type="entry name" value="Methyltransf_11"/>
</dbReference>
<evidence type="ECO:0000313" key="4">
    <source>
        <dbReference type="Proteomes" id="UP000663720"/>
    </source>
</evidence>
<proteinExistence type="predicted"/>
<dbReference type="AlphaFoldDB" id="A0A975B644"/>
<sequence length="745" mass="87500">MIKNIKMKLFQKAKQYLYGNFIYIRQAYRFYQYVSDKIRQLYGIIIIRFKYNKHRLSTDENFLKLHIGFGDIKFKGYINIDFRKTAAADFVCNIAKLPFPDNSVEIIETYHVIEHLPHQYFIETIKNWWNKLIPGGKLVIECPDFDKAVLEYLSGSDMRLYNIFGRHRFQGDAHSWGYNFSRLSTLLDNSGFKGIRQCIPQDYHRLEEPCIRVEAYKSINTDPFGNSDAQWLERKNRRPETLTLEWRKNYIHSKILNELKQVLFKEKTISLGCGSGELEVLSASSSTGLVTGVDISREALAIAVKHKVSENLNNINFLKASIFDLPFHDNGFDGGYAVEVIEYIEPELIPRFFSEIKRILEPNARLLITVPNKNAYYDPDHRTFFTKGTLTQLIDSVNLSFDWIDYEERSDKYRRYDMLKAMVVNKPGFQVLKKTKICAVGAYELYGYSQLGFHWDGQSRGFKELGYETLLLDIRKDVNYENLRKKIIDFQPDIIWCGLKDCLDFLQWMKKDIIDLRKKGTKVIYWFCDLRTPGKSDLKELIDIMFLSNSGQIDIYRKSYNIENVFYMPQACTPAFMHRMDMEETCDIGHAGTLDRIHANRKKLLKKISKKYKVVIKDQVRNNISNFYSQSGIVFGSNPDQSAYLCTSNRLFVAMGCGAFYLCEWFPGIEKLAQNHEHLVWFKTEKELFDLISYYLEHKQEREKIRENAQILAHSKHTYINRIKNMIDIIEGKTEKFYGFLETRE</sequence>
<dbReference type="InterPro" id="IPR029063">
    <property type="entry name" value="SAM-dependent_MTases_sf"/>
</dbReference>
<dbReference type="RefSeq" id="WP_207691229.1">
    <property type="nucleotide sequence ID" value="NZ_CP061799.1"/>
</dbReference>
<accession>A0A975B644</accession>
<keyword evidence="4" id="KW-1185">Reference proteome</keyword>
<feature type="domain" description="Methyltransferase type 11" evidence="1">
    <location>
        <begin position="271"/>
        <end position="368"/>
    </location>
</feature>
<dbReference type="CDD" id="cd02440">
    <property type="entry name" value="AdoMet_MTases"/>
    <property type="match status" value="1"/>
</dbReference>
<name>A0A975B644_9BACT</name>
<gene>
    <name evidence="3" type="ORF">dnl_17500</name>
</gene>